<dbReference type="InterPro" id="IPR016181">
    <property type="entry name" value="Acyl_CoA_acyltransferase"/>
</dbReference>
<feature type="domain" description="N-acetyltransferase" evidence="3">
    <location>
        <begin position="1"/>
        <end position="157"/>
    </location>
</feature>
<keyword evidence="1" id="KW-0808">Transferase</keyword>
<dbReference type="InterPro" id="IPR000182">
    <property type="entry name" value="GNAT_dom"/>
</dbReference>
<dbReference type="GeneID" id="78232572"/>
<dbReference type="CDD" id="cd04301">
    <property type="entry name" value="NAT_SF"/>
    <property type="match status" value="1"/>
</dbReference>
<keyword evidence="2" id="KW-0012">Acyltransferase</keyword>
<reference evidence="4 5" key="1">
    <citation type="journal article" date="2022" name="J Glob Antimicrob Resist">
        <title>First complete genome of a multidrug resistant strain of the novel human pathogen Kalamiella piersonii (GABEKP28) identified in human saliva.</title>
        <authorList>
            <person name="McDonagh F."/>
            <person name="Singh N.K."/>
            <person name="Venkateswaran K."/>
            <person name="Lonappan A.M."/>
            <person name="Hallahan B."/>
            <person name="Tuohy A."/>
            <person name="Burke L."/>
            <person name="Kovarova A."/>
            <person name="Miliotis G."/>
        </authorList>
    </citation>
    <scope>NUCLEOTIDE SEQUENCE [LARGE SCALE GENOMIC DNA]</scope>
    <source>
        <strain evidence="4 5">GABEKP28</strain>
    </source>
</reference>
<dbReference type="PROSITE" id="PS51186">
    <property type="entry name" value="GNAT"/>
    <property type="match status" value="1"/>
</dbReference>
<sequence>MKSRLARPDEAEACWNIRNLAIRHGCKSSYDPAVIAAWTPEAMPERYREVIKGNPFFIVEGPDARPVATGYLDIASASVEAIFTSPDHARKGCAGMILTKIKDEARQRGFSRLTLSSTPDAITFYEKQGFKSLRESLYFSKLANAELRCMEMAIDLSL</sequence>
<evidence type="ECO:0000256" key="1">
    <source>
        <dbReference type="ARBA" id="ARBA00022679"/>
    </source>
</evidence>
<dbReference type="Pfam" id="PF13673">
    <property type="entry name" value="Acetyltransf_10"/>
    <property type="match status" value="1"/>
</dbReference>
<accession>A0AAJ5U8U1</accession>
<dbReference type="GO" id="GO:0016747">
    <property type="term" value="F:acyltransferase activity, transferring groups other than amino-acyl groups"/>
    <property type="evidence" value="ECO:0007669"/>
    <property type="project" value="InterPro"/>
</dbReference>
<gene>
    <name evidence="4" type="ORF">N5580_10465</name>
</gene>
<dbReference type="EMBL" id="CP104758">
    <property type="protein sequence ID" value="WBG89540.1"/>
    <property type="molecule type" value="Genomic_DNA"/>
</dbReference>
<evidence type="ECO:0000256" key="2">
    <source>
        <dbReference type="ARBA" id="ARBA00023315"/>
    </source>
</evidence>
<keyword evidence="5" id="KW-1185">Reference proteome</keyword>
<dbReference type="Gene3D" id="3.40.630.30">
    <property type="match status" value="1"/>
</dbReference>
<organism evidence="4 5">
    <name type="scientific">Pantoea piersonii</name>
    <dbReference type="NCBI Taxonomy" id="2364647"/>
    <lineage>
        <taxon>Bacteria</taxon>
        <taxon>Pseudomonadati</taxon>
        <taxon>Pseudomonadota</taxon>
        <taxon>Gammaproteobacteria</taxon>
        <taxon>Enterobacterales</taxon>
        <taxon>Erwiniaceae</taxon>
        <taxon>Pantoea</taxon>
    </lineage>
</organism>
<evidence type="ECO:0000313" key="5">
    <source>
        <dbReference type="Proteomes" id="UP001211544"/>
    </source>
</evidence>
<dbReference type="PANTHER" id="PTHR43877">
    <property type="entry name" value="AMINOALKYLPHOSPHONATE N-ACETYLTRANSFERASE-RELATED-RELATED"/>
    <property type="match status" value="1"/>
</dbReference>
<proteinExistence type="predicted"/>
<dbReference type="InterPro" id="IPR050832">
    <property type="entry name" value="Bact_Acetyltransf"/>
</dbReference>
<dbReference type="AlphaFoldDB" id="A0AAJ5U8U1"/>
<name>A0AAJ5U8U1_9GAMM</name>
<protein>
    <submittedName>
        <fullName evidence="4">GNAT family N-acetyltransferase</fullName>
    </submittedName>
</protein>
<evidence type="ECO:0000313" key="4">
    <source>
        <dbReference type="EMBL" id="WBG89540.1"/>
    </source>
</evidence>
<dbReference type="KEGG" id="kpie:N5580_10465"/>
<dbReference type="Proteomes" id="UP001211544">
    <property type="component" value="Chromosome"/>
</dbReference>
<evidence type="ECO:0000259" key="3">
    <source>
        <dbReference type="PROSITE" id="PS51186"/>
    </source>
</evidence>
<dbReference type="SUPFAM" id="SSF55729">
    <property type="entry name" value="Acyl-CoA N-acyltransferases (Nat)"/>
    <property type="match status" value="1"/>
</dbReference>
<dbReference type="RefSeq" id="WP_120452176.1">
    <property type="nucleotide sequence ID" value="NZ_CP104758.1"/>
</dbReference>